<keyword evidence="3 4" id="KW-0413">Isomerase</keyword>
<evidence type="ECO:0000256" key="1">
    <source>
        <dbReference type="ARBA" id="ARBA00007953"/>
    </source>
</evidence>
<comment type="similarity">
    <text evidence="1 4">Belongs to the pseudouridine synthase TruD family.</text>
</comment>
<dbReference type="GO" id="GO:0003723">
    <property type="term" value="F:RNA binding"/>
    <property type="evidence" value="ECO:0007669"/>
    <property type="project" value="InterPro"/>
</dbReference>
<dbReference type="PROSITE" id="PS01268">
    <property type="entry name" value="UPF0024"/>
    <property type="match status" value="1"/>
</dbReference>
<organism evidence="6 7">
    <name type="scientific">Pseudidiomarina planktonica</name>
    <dbReference type="NCBI Taxonomy" id="1323738"/>
    <lineage>
        <taxon>Bacteria</taxon>
        <taxon>Pseudomonadati</taxon>
        <taxon>Pseudomonadota</taxon>
        <taxon>Gammaproteobacteria</taxon>
        <taxon>Alteromonadales</taxon>
        <taxon>Idiomarinaceae</taxon>
        <taxon>Pseudidiomarina</taxon>
    </lineage>
</organism>
<feature type="active site" description="Nucleophile" evidence="4">
    <location>
        <position position="88"/>
    </location>
</feature>
<dbReference type="EC" id="5.4.99.27" evidence="4"/>
<dbReference type="InterPro" id="IPR020119">
    <property type="entry name" value="PsdUridine_synth_TruD_CS"/>
</dbReference>
<keyword evidence="2 4" id="KW-0819">tRNA processing</keyword>
<evidence type="ECO:0000259" key="5">
    <source>
        <dbReference type="PROSITE" id="PS50984"/>
    </source>
</evidence>
<dbReference type="RefSeq" id="WP_086434192.1">
    <property type="nucleotide sequence ID" value="NZ_FXWH01000001.1"/>
</dbReference>
<dbReference type="InterPro" id="IPR001656">
    <property type="entry name" value="PsdUridine_synth_TruD"/>
</dbReference>
<dbReference type="OrthoDB" id="1550679at2"/>
<dbReference type="GO" id="GO:0160150">
    <property type="term" value="F:tRNA pseudouridine(13) synthase activity"/>
    <property type="evidence" value="ECO:0007669"/>
    <property type="project" value="UniProtKB-EC"/>
</dbReference>
<protein>
    <recommendedName>
        <fullName evidence="4">tRNA pseudouridine synthase D</fullName>
        <ecNumber evidence="4">5.4.99.27</ecNumber>
    </recommendedName>
    <alternativeName>
        <fullName evidence="4">tRNA pseudouridine(13) synthase</fullName>
    </alternativeName>
    <alternativeName>
        <fullName evidence="4">tRNA pseudouridylate synthase D</fullName>
    </alternativeName>
    <alternativeName>
        <fullName evidence="4">tRNA-uridine isomerase D</fullName>
    </alternativeName>
</protein>
<reference evidence="7" key="1">
    <citation type="submission" date="2017-04" db="EMBL/GenBank/DDBJ databases">
        <authorList>
            <person name="Varghese N."/>
            <person name="Submissions S."/>
        </authorList>
    </citation>
    <scope>NUCLEOTIDE SEQUENCE [LARGE SCALE GENOMIC DNA]</scope>
</reference>
<feature type="domain" description="TRUD" evidence="5">
    <location>
        <begin position="163"/>
        <end position="310"/>
    </location>
</feature>
<accession>A0A1Y6EPU3</accession>
<dbReference type="HAMAP" id="MF_01082">
    <property type="entry name" value="TruD"/>
    <property type="match status" value="1"/>
</dbReference>
<dbReference type="EMBL" id="FXWH01000001">
    <property type="protein sequence ID" value="SMQ64698.1"/>
    <property type="molecule type" value="Genomic_DNA"/>
</dbReference>
<dbReference type="InterPro" id="IPR042214">
    <property type="entry name" value="TruD_catalytic"/>
</dbReference>
<dbReference type="GO" id="GO:0031119">
    <property type="term" value="P:tRNA pseudouridine synthesis"/>
    <property type="evidence" value="ECO:0007669"/>
    <property type="project" value="UniProtKB-UniRule"/>
</dbReference>
<proteinExistence type="inferred from homology"/>
<comment type="catalytic activity">
    <reaction evidence="4">
        <text>uridine(13) in tRNA = pseudouridine(13) in tRNA</text>
        <dbReference type="Rhea" id="RHEA:42540"/>
        <dbReference type="Rhea" id="RHEA-COMP:10105"/>
        <dbReference type="Rhea" id="RHEA-COMP:10106"/>
        <dbReference type="ChEBI" id="CHEBI:65314"/>
        <dbReference type="ChEBI" id="CHEBI:65315"/>
        <dbReference type="EC" id="5.4.99.27"/>
    </reaction>
</comment>
<evidence type="ECO:0000313" key="6">
    <source>
        <dbReference type="EMBL" id="SMQ64698.1"/>
    </source>
</evidence>
<dbReference type="CDD" id="cd02575">
    <property type="entry name" value="PseudoU_synth_EcTruD"/>
    <property type="match status" value="1"/>
</dbReference>
<evidence type="ECO:0000256" key="2">
    <source>
        <dbReference type="ARBA" id="ARBA00022694"/>
    </source>
</evidence>
<dbReference type="Gene3D" id="3.30.2340.10">
    <property type="entry name" value="TruD, insertion domain"/>
    <property type="match status" value="1"/>
</dbReference>
<gene>
    <name evidence="4" type="primary">truD</name>
    <name evidence="6" type="ORF">SAMN06297229_1081</name>
</gene>
<dbReference type="GO" id="GO:0005829">
    <property type="term" value="C:cytosol"/>
    <property type="evidence" value="ECO:0007669"/>
    <property type="project" value="TreeGrafter"/>
</dbReference>
<dbReference type="AlphaFoldDB" id="A0A1Y6EPU3"/>
<dbReference type="InterPro" id="IPR011760">
    <property type="entry name" value="PsdUridine_synth_TruD_insert"/>
</dbReference>
<dbReference type="InterPro" id="IPR050170">
    <property type="entry name" value="TruD_pseudoU_synthase"/>
</dbReference>
<name>A0A1Y6EPU3_9GAMM</name>
<keyword evidence="7" id="KW-1185">Reference proteome</keyword>
<comment type="function">
    <text evidence="4">Responsible for synthesis of pseudouridine from uracil-13 in transfer RNAs.</text>
</comment>
<dbReference type="PANTHER" id="PTHR47811">
    <property type="entry name" value="TRNA PSEUDOURIDINE SYNTHASE D"/>
    <property type="match status" value="1"/>
</dbReference>
<evidence type="ECO:0000256" key="3">
    <source>
        <dbReference type="ARBA" id="ARBA00023235"/>
    </source>
</evidence>
<dbReference type="InterPro" id="IPR043165">
    <property type="entry name" value="TruD_insert_sf"/>
</dbReference>
<dbReference type="SUPFAM" id="SSF55120">
    <property type="entry name" value="Pseudouridine synthase"/>
    <property type="match status" value="1"/>
</dbReference>
<sequence length="360" mass="40543">MTELKEETAAGAPEWAFLHGKPAVSAQFKLQPEDFQVTEDFSPAPDEPGEHQWLWVEKRGANTRYVADQLAAFAGVQERDVGFAGMKDRQAVTRQWFSIQLPGKDMLDWQALEHQEFRVLETRRQSRKLKTGSHKGNHFSICLRDVSDMAALQQRFEKLCSSGVPNYFGDQRFGHGYRNISDAQRWFQAGRKRRVSRHKQGLLLSAARSFIFNQVVSERVAQQRLAAEAGDVMQLAGSRSFFVASELDETLLERFNSGDIRLTAPLWGVGEPPSEGAVHQLELSCAQAHPILAQGLQQHGLKQERRALLLGLEQASLTPDEANPNNCWLSFYLPTGCFATSIIRELITIVDYQNDENSAE</sequence>
<dbReference type="InterPro" id="IPR020103">
    <property type="entry name" value="PsdUridine_synth_cat_dom_sf"/>
</dbReference>
<dbReference type="PROSITE" id="PS50984">
    <property type="entry name" value="TRUD"/>
    <property type="match status" value="1"/>
</dbReference>
<dbReference type="Gene3D" id="3.30.2350.20">
    <property type="entry name" value="TruD, catalytic domain"/>
    <property type="match status" value="1"/>
</dbReference>
<evidence type="ECO:0000256" key="4">
    <source>
        <dbReference type="HAMAP-Rule" id="MF_01082"/>
    </source>
</evidence>
<dbReference type="PANTHER" id="PTHR47811:SF1">
    <property type="entry name" value="TRNA PSEUDOURIDINE SYNTHASE D"/>
    <property type="match status" value="1"/>
</dbReference>
<evidence type="ECO:0000313" key="7">
    <source>
        <dbReference type="Proteomes" id="UP000194450"/>
    </source>
</evidence>
<dbReference type="Pfam" id="PF01142">
    <property type="entry name" value="TruD"/>
    <property type="match status" value="2"/>
</dbReference>
<dbReference type="Proteomes" id="UP000194450">
    <property type="component" value="Unassembled WGS sequence"/>
</dbReference>